<dbReference type="SUPFAM" id="SSF48452">
    <property type="entry name" value="TPR-like"/>
    <property type="match status" value="1"/>
</dbReference>
<dbReference type="Pfam" id="PF13424">
    <property type="entry name" value="TPR_12"/>
    <property type="match status" value="1"/>
</dbReference>
<dbReference type="Pfam" id="PF13181">
    <property type="entry name" value="TPR_8"/>
    <property type="match status" value="1"/>
</dbReference>
<sequence length="144" mass="15090">MSAKSKPEVLCDLGMECFKKGDTAKSIKFFEQALPLLEGDATNSLLVTALLNLGVSHMVAGDADKSAATLERALAVQEAALGEHSPELAGTLQNLTVVYSKLGRTEQAVGCMQRAGEIESRAAAQAKVAELEAAAGPTVEEECR</sequence>
<dbReference type="InterPro" id="IPR011990">
    <property type="entry name" value="TPR-like_helical_dom_sf"/>
</dbReference>
<proteinExistence type="predicted"/>
<evidence type="ECO:0008006" key="4">
    <source>
        <dbReference type="Google" id="ProtNLM"/>
    </source>
</evidence>
<evidence type="ECO:0000313" key="2">
    <source>
        <dbReference type="EMBL" id="CAK0824921.1"/>
    </source>
</evidence>
<reference evidence="2" key="1">
    <citation type="submission" date="2023-10" db="EMBL/GenBank/DDBJ databases">
        <authorList>
            <person name="Chen Y."/>
            <person name="Shah S."/>
            <person name="Dougan E. K."/>
            <person name="Thang M."/>
            <person name="Chan C."/>
        </authorList>
    </citation>
    <scope>NUCLEOTIDE SEQUENCE [LARGE SCALE GENOMIC DNA]</scope>
</reference>
<protein>
    <recommendedName>
        <fullName evidence="4">Kinesin light chain</fullName>
    </recommendedName>
</protein>
<evidence type="ECO:0000256" key="1">
    <source>
        <dbReference type="PROSITE-ProRule" id="PRU00339"/>
    </source>
</evidence>
<keyword evidence="1" id="KW-0802">TPR repeat</keyword>
<dbReference type="Proteomes" id="UP001189429">
    <property type="component" value="Unassembled WGS sequence"/>
</dbReference>
<dbReference type="InterPro" id="IPR019734">
    <property type="entry name" value="TPR_rpt"/>
</dbReference>
<feature type="repeat" description="TPR" evidence="1">
    <location>
        <begin position="7"/>
        <end position="40"/>
    </location>
</feature>
<comment type="caution">
    <text evidence="2">The sequence shown here is derived from an EMBL/GenBank/DDBJ whole genome shotgun (WGS) entry which is preliminary data.</text>
</comment>
<organism evidence="2 3">
    <name type="scientific">Prorocentrum cordatum</name>
    <dbReference type="NCBI Taxonomy" id="2364126"/>
    <lineage>
        <taxon>Eukaryota</taxon>
        <taxon>Sar</taxon>
        <taxon>Alveolata</taxon>
        <taxon>Dinophyceae</taxon>
        <taxon>Prorocentrales</taxon>
        <taxon>Prorocentraceae</taxon>
        <taxon>Prorocentrum</taxon>
    </lineage>
</organism>
<keyword evidence="3" id="KW-1185">Reference proteome</keyword>
<dbReference type="EMBL" id="CAUYUJ010008779">
    <property type="protein sequence ID" value="CAK0824921.1"/>
    <property type="molecule type" value="Genomic_DNA"/>
</dbReference>
<dbReference type="SMART" id="SM00028">
    <property type="entry name" value="TPR"/>
    <property type="match status" value="3"/>
</dbReference>
<gene>
    <name evidence="2" type="ORF">PCOR1329_LOCUS25190</name>
</gene>
<dbReference type="PROSITE" id="PS50005">
    <property type="entry name" value="TPR"/>
    <property type="match status" value="1"/>
</dbReference>
<name>A0ABN9S219_9DINO</name>
<dbReference type="PANTHER" id="PTHR19959">
    <property type="entry name" value="KINESIN LIGHT CHAIN"/>
    <property type="match status" value="1"/>
</dbReference>
<dbReference type="Gene3D" id="1.25.40.10">
    <property type="entry name" value="Tetratricopeptide repeat domain"/>
    <property type="match status" value="1"/>
</dbReference>
<accession>A0ABN9S219</accession>
<evidence type="ECO:0000313" key="3">
    <source>
        <dbReference type="Proteomes" id="UP001189429"/>
    </source>
</evidence>
<dbReference type="PANTHER" id="PTHR19959:SF119">
    <property type="entry name" value="FUNGAL LIPASE-LIKE DOMAIN-CONTAINING PROTEIN"/>
    <property type="match status" value="1"/>
</dbReference>